<gene>
    <name evidence="20" type="ORF">JTE90_026341</name>
</gene>
<evidence type="ECO:0000256" key="17">
    <source>
        <dbReference type="ARBA" id="ARBA00078364"/>
    </source>
</evidence>
<evidence type="ECO:0000256" key="2">
    <source>
        <dbReference type="ARBA" id="ARBA00001947"/>
    </source>
</evidence>
<comment type="subcellular location">
    <subcellularLocation>
        <location evidence="3">Cytoplasm</location>
    </subcellularLocation>
</comment>
<dbReference type="EC" id="3.4.14.4" evidence="5"/>
<dbReference type="AlphaFoldDB" id="A0AAV6U5X5"/>
<feature type="compositionally biased region" description="Basic residues" evidence="19">
    <location>
        <begin position="231"/>
        <end position="246"/>
    </location>
</feature>
<keyword evidence="10" id="KW-0479">Metal-binding</keyword>
<reference evidence="20 21" key="1">
    <citation type="journal article" date="2022" name="Nat. Ecol. Evol.">
        <title>A masculinizing supergene underlies an exaggerated male reproductive morph in a spider.</title>
        <authorList>
            <person name="Hendrickx F."/>
            <person name="De Corte Z."/>
            <person name="Sonet G."/>
            <person name="Van Belleghem S.M."/>
            <person name="Kostlbacher S."/>
            <person name="Vangestel C."/>
        </authorList>
    </citation>
    <scope>NUCLEOTIDE SEQUENCE [LARGE SCALE GENOMIC DNA]</scope>
    <source>
        <strain evidence="20">W744_W776</strain>
    </source>
</reference>
<evidence type="ECO:0000256" key="8">
    <source>
        <dbReference type="ARBA" id="ARBA00022490"/>
    </source>
</evidence>
<evidence type="ECO:0000256" key="12">
    <source>
        <dbReference type="ARBA" id="ARBA00022833"/>
    </source>
</evidence>
<keyword evidence="8" id="KW-0963">Cytoplasm</keyword>
<keyword evidence="12" id="KW-0862">Zinc</keyword>
<feature type="compositionally biased region" description="Polar residues" evidence="19">
    <location>
        <begin position="197"/>
        <end position="217"/>
    </location>
</feature>
<dbReference type="GO" id="GO:0005737">
    <property type="term" value="C:cytoplasm"/>
    <property type="evidence" value="ECO:0007669"/>
    <property type="project" value="UniProtKB-SubCell"/>
</dbReference>
<dbReference type="GO" id="GO:0008237">
    <property type="term" value="F:metallopeptidase activity"/>
    <property type="evidence" value="ECO:0007669"/>
    <property type="project" value="UniProtKB-KW"/>
</dbReference>
<comment type="catalytic activity">
    <reaction evidence="1">
        <text>Release of an N-terminal dipeptide from a peptide comprising four or more residues, with broad specificity. Also acts on dipeptidyl 2-naphthylamides.</text>
        <dbReference type="EC" id="3.4.14.4"/>
    </reaction>
</comment>
<dbReference type="PANTHER" id="PTHR23422:SF11">
    <property type="entry name" value="DIPEPTIDYL PEPTIDASE 3"/>
    <property type="match status" value="1"/>
</dbReference>
<dbReference type="GO" id="GO:0004177">
    <property type="term" value="F:aminopeptidase activity"/>
    <property type="evidence" value="ECO:0007669"/>
    <property type="project" value="UniProtKB-KW"/>
</dbReference>
<evidence type="ECO:0000256" key="18">
    <source>
        <dbReference type="ARBA" id="ARBA00080117"/>
    </source>
</evidence>
<dbReference type="Gene3D" id="3.30.420.10">
    <property type="entry name" value="Ribonuclease H-like superfamily/Ribonuclease H"/>
    <property type="match status" value="1"/>
</dbReference>
<evidence type="ECO:0000256" key="3">
    <source>
        <dbReference type="ARBA" id="ARBA00004496"/>
    </source>
</evidence>
<keyword evidence="7" id="KW-0031">Aminopeptidase</keyword>
<dbReference type="GO" id="GO:0006508">
    <property type="term" value="P:proteolysis"/>
    <property type="evidence" value="ECO:0007669"/>
    <property type="project" value="UniProtKB-KW"/>
</dbReference>
<evidence type="ECO:0000256" key="15">
    <source>
        <dbReference type="ARBA" id="ARBA00031288"/>
    </source>
</evidence>
<keyword evidence="9" id="KW-0645">Protease</keyword>
<dbReference type="Gene3D" id="3.30.540.30">
    <property type="match status" value="3"/>
</dbReference>
<dbReference type="InterPro" id="IPR036397">
    <property type="entry name" value="RNaseH_sf"/>
</dbReference>
<evidence type="ECO:0000256" key="1">
    <source>
        <dbReference type="ARBA" id="ARBA00001336"/>
    </source>
</evidence>
<dbReference type="GO" id="GO:0008239">
    <property type="term" value="F:dipeptidyl-peptidase activity"/>
    <property type="evidence" value="ECO:0007669"/>
    <property type="project" value="UniProtKB-EC"/>
</dbReference>
<dbReference type="FunFam" id="3.30.540.30:FF:000003">
    <property type="entry name" value="Dipeptidyl peptidase 3"/>
    <property type="match status" value="1"/>
</dbReference>
<evidence type="ECO:0000256" key="19">
    <source>
        <dbReference type="SAM" id="MobiDB-lite"/>
    </source>
</evidence>
<proteinExistence type="inferred from homology"/>
<evidence type="ECO:0000256" key="11">
    <source>
        <dbReference type="ARBA" id="ARBA00022801"/>
    </source>
</evidence>
<evidence type="ECO:0000256" key="13">
    <source>
        <dbReference type="ARBA" id="ARBA00022990"/>
    </source>
</evidence>
<keyword evidence="14" id="KW-0482">Metalloprotease</keyword>
<evidence type="ECO:0000256" key="7">
    <source>
        <dbReference type="ARBA" id="ARBA00022438"/>
    </source>
</evidence>
<dbReference type="EMBL" id="JAFNEN010000627">
    <property type="protein sequence ID" value="KAG8179447.1"/>
    <property type="molecule type" value="Genomic_DNA"/>
</dbReference>
<dbReference type="FunFam" id="3.30.540.30:FF:000002">
    <property type="entry name" value="Dipeptidyl peptidase 3"/>
    <property type="match status" value="1"/>
</dbReference>
<keyword evidence="21" id="KW-1185">Reference proteome</keyword>
<sequence>MLAHPKLDAQLVLQVDASDFALGGAKANGLVEEFHRPLKAAIKAYNTDRWSDALPTILLGFRTTFKDTLQATTSELVYGTTIRLPGEFFEPTPSETPPNQLVEDLREHFANIRPAPTSSHGKPKVFIHPHLHRCTHVFLRTDKVCKPLQPPYEGPFKVFLRREKTFRIAIGRREVEVSLDRLKPAYYCAADEPPPITSSNTPTGASPTDNDPTTPSDNGPDLRTPTAPSNKQHRTRDTTRRRHCARTKPGSAHDSFPPVQSTPADRNQNNSRCCRRHYPEADPQDILRKNNSPTTSISRKKKIGVHTYSKSMSDFILPNSTPFGFLDCQDAFNLLSEKEKLYSHYMARASWLGALIISLQNSMESPVIFSLLHKLFSLNGVKDLKEIALKQCQFNEEDYIAFLIYTCGIFSNFGNYKGFGDSKIIPNLSKDKFEKILMQSNFAKQNSSFFNSLKSRCLDKIYSLEDREKFFGFPSKGTTKYLSKNIEEEDNENVTSFLKQKDMEVWNSRLIKYVNESGTTCYEIRLASVLNTDDKESNNILSTDIINSCKFLVTRGDYSQLLEKVNENLKLAQTYAANENQVQMIEKYIESFHTGSIDAHKDGSRFWVKDKEPIIESYIGFIENYTDPAGVRSEFEGFVAMVNKPRSAIFSELVKLSEELISLLPWPSAYEKDKFLQPDFSSLDLLAFATKDVPIGINIPNYDDIRQCEGFKNVTLGNVIRMRQYDVPNFLSKEDQELFIKYRVDALEVQTALHELLGHGSGKLFQKKEDGTFNFDADNVLNYETNEKVSSWYEKGESFSSVFGSISSAYEECRAESIGLYLSTLPEVLKIFGLEGTVADDAMYTNWIDCIYSGIEALKSYDPNTKSWLQAHSQAAYVMLQVLLECKGNFVNVQKIAGEDGQPDLLFTMDRTKILSHGKPCIEAFIKKLQLYKAIADKKSAVKMFSNYSAVTSEDKYPFLQYREIVMARKKPRRLIVQANTFIEDGKVVLQTYEPSPEGLIQSFVERYNDPTIYSILDLLWEKDLQHF</sequence>
<evidence type="ECO:0000256" key="10">
    <source>
        <dbReference type="ARBA" id="ARBA00022723"/>
    </source>
</evidence>
<feature type="compositionally biased region" description="Polar residues" evidence="19">
    <location>
        <begin position="258"/>
        <end position="272"/>
    </location>
</feature>
<evidence type="ECO:0000313" key="20">
    <source>
        <dbReference type="EMBL" id="KAG8179447.1"/>
    </source>
</evidence>
<feature type="region of interest" description="Disordered" evidence="19">
    <location>
        <begin position="189"/>
        <end position="298"/>
    </location>
</feature>
<keyword evidence="11" id="KW-0378">Hydrolase</keyword>
<dbReference type="PANTHER" id="PTHR23422">
    <property type="entry name" value="DIPEPTIDYL PEPTIDASE III-RELATED"/>
    <property type="match status" value="1"/>
</dbReference>
<evidence type="ECO:0000256" key="9">
    <source>
        <dbReference type="ARBA" id="ARBA00022670"/>
    </source>
</evidence>
<feature type="compositionally biased region" description="Basic and acidic residues" evidence="19">
    <location>
        <begin position="277"/>
        <end position="288"/>
    </location>
</feature>
<name>A0AAV6U5X5_9ARAC</name>
<keyword evidence="13" id="KW-0007">Acetylation</keyword>
<dbReference type="Proteomes" id="UP000827092">
    <property type="component" value="Unassembled WGS sequence"/>
</dbReference>
<accession>A0AAV6U5X5</accession>
<dbReference type="GO" id="GO:0008270">
    <property type="term" value="F:zinc ion binding"/>
    <property type="evidence" value="ECO:0007669"/>
    <property type="project" value="UniProtKB-ARBA"/>
</dbReference>
<organism evidence="20 21">
    <name type="scientific">Oedothorax gibbosus</name>
    <dbReference type="NCBI Taxonomy" id="931172"/>
    <lineage>
        <taxon>Eukaryota</taxon>
        <taxon>Metazoa</taxon>
        <taxon>Ecdysozoa</taxon>
        <taxon>Arthropoda</taxon>
        <taxon>Chelicerata</taxon>
        <taxon>Arachnida</taxon>
        <taxon>Araneae</taxon>
        <taxon>Araneomorphae</taxon>
        <taxon>Entelegynae</taxon>
        <taxon>Araneoidea</taxon>
        <taxon>Linyphiidae</taxon>
        <taxon>Erigoninae</taxon>
        <taxon>Oedothorax</taxon>
    </lineage>
</organism>
<evidence type="ECO:0000256" key="14">
    <source>
        <dbReference type="ARBA" id="ARBA00023049"/>
    </source>
</evidence>
<comment type="caution">
    <text evidence="20">The sequence shown here is derived from an EMBL/GenBank/DDBJ whole genome shotgun (WGS) entry which is preliminary data.</text>
</comment>
<evidence type="ECO:0000256" key="16">
    <source>
        <dbReference type="ARBA" id="ARBA00032119"/>
    </source>
</evidence>
<evidence type="ECO:0000313" key="21">
    <source>
        <dbReference type="Proteomes" id="UP000827092"/>
    </source>
</evidence>
<evidence type="ECO:0000256" key="6">
    <source>
        <dbReference type="ARBA" id="ARBA00014713"/>
    </source>
</evidence>
<dbReference type="Pfam" id="PF03571">
    <property type="entry name" value="Peptidase_M49"/>
    <property type="match status" value="1"/>
</dbReference>
<dbReference type="FunFam" id="3.30.540.30:FF:000001">
    <property type="entry name" value="Dipeptidyl peptidase 3"/>
    <property type="match status" value="1"/>
</dbReference>
<protein>
    <recommendedName>
        <fullName evidence="6">Dipeptidyl peptidase 3</fullName>
        <ecNumber evidence="5">3.4.14.4</ecNumber>
    </recommendedName>
    <alternativeName>
        <fullName evidence="15">Dipeptidyl aminopeptidase III</fullName>
    </alternativeName>
    <alternativeName>
        <fullName evidence="17">Dipeptidyl arylamidase III</fullName>
    </alternativeName>
    <alternativeName>
        <fullName evidence="16">Dipeptidyl peptidase III</fullName>
    </alternativeName>
    <alternativeName>
        <fullName evidence="18">Enkephalinase B</fullName>
    </alternativeName>
</protein>
<comment type="similarity">
    <text evidence="4">Belongs to the peptidase M49 family.</text>
</comment>
<dbReference type="InterPro" id="IPR039461">
    <property type="entry name" value="Peptidase_M49"/>
</dbReference>
<dbReference type="GO" id="GO:0003676">
    <property type="term" value="F:nucleic acid binding"/>
    <property type="evidence" value="ECO:0007669"/>
    <property type="project" value="InterPro"/>
</dbReference>
<comment type="cofactor">
    <cofactor evidence="2">
        <name>Zn(2+)</name>
        <dbReference type="ChEBI" id="CHEBI:29105"/>
    </cofactor>
</comment>
<evidence type="ECO:0000256" key="5">
    <source>
        <dbReference type="ARBA" id="ARBA00012063"/>
    </source>
</evidence>
<evidence type="ECO:0000256" key="4">
    <source>
        <dbReference type="ARBA" id="ARBA00010200"/>
    </source>
</evidence>